<dbReference type="SUPFAM" id="SSF50447">
    <property type="entry name" value="Translation proteins"/>
    <property type="match status" value="1"/>
</dbReference>
<dbReference type="PRINTS" id="PR00315">
    <property type="entry name" value="ELONGATNFCT"/>
</dbReference>
<dbReference type="InterPro" id="IPR014721">
    <property type="entry name" value="Ribsml_uS5_D2-typ_fold_subgr"/>
</dbReference>
<gene>
    <name evidence="5" type="ORF">Ari01nite_71780</name>
</gene>
<dbReference type="Pfam" id="PF03764">
    <property type="entry name" value="EFG_IV"/>
    <property type="match status" value="1"/>
</dbReference>
<dbReference type="GO" id="GO:0003924">
    <property type="term" value="F:GTPase activity"/>
    <property type="evidence" value="ECO:0007669"/>
    <property type="project" value="InterPro"/>
</dbReference>
<accession>A0A919MY43</accession>
<dbReference type="GO" id="GO:0032790">
    <property type="term" value="P:ribosome disassembly"/>
    <property type="evidence" value="ECO:0007669"/>
    <property type="project" value="TreeGrafter"/>
</dbReference>
<keyword evidence="6" id="KW-1185">Reference proteome</keyword>
<dbReference type="AlphaFoldDB" id="A0A919MY43"/>
<dbReference type="SUPFAM" id="SSF54211">
    <property type="entry name" value="Ribosomal protein S5 domain 2-like"/>
    <property type="match status" value="1"/>
</dbReference>
<dbReference type="InterPro" id="IPR020568">
    <property type="entry name" value="Ribosomal_Su5_D2-typ_SF"/>
</dbReference>
<dbReference type="InterPro" id="IPR000640">
    <property type="entry name" value="EFG_V-like"/>
</dbReference>
<dbReference type="Gene3D" id="3.30.70.870">
    <property type="entry name" value="Elongation Factor G (Translational Gtpase), domain 3"/>
    <property type="match status" value="1"/>
</dbReference>
<reference evidence="5" key="1">
    <citation type="submission" date="2021-01" db="EMBL/GenBank/DDBJ databases">
        <title>Whole genome shotgun sequence of Actinoplanes rishiriensis NBRC 108556.</title>
        <authorList>
            <person name="Komaki H."/>
            <person name="Tamura T."/>
        </authorList>
    </citation>
    <scope>NUCLEOTIDE SEQUENCE</scope>
    <source>
        <strain evidence="5">NBRC 108556</strain>
    </source>
</reference>
<protein>
    <submittedName>
        <fullName evidence="5">Tetracycline resistance protein, tetM/tetO subfamily</fullName>
    </submittedName>
</protein>
<sequence>MSFLNLGIVAHVDAGKTSLTERLLYAGGVIDTVGSVDAGSTQTDSLELERRRGITIKTAVASFPVGDVTVNLIDTPGHPDFIAEVERALRVLDGAVLVVSAVEGVQGQTRVLMRTLRRLRVPTLLFVNKIDRAGARAADLLHDLATRLTADIVAVSEPRGLGTPDATARPLGCADASFAARLVEISEDDDLLASFVRDERSLPYPRMREALRKRCRTAQIHPVYFGSAVTGAGVDDLMDGLVELLPTAAGDPDGPVGGTVFKVERDRAGARIAVVRMFSGTLRVRDRTPAGVVTAIEGGTALRAGQIGKVYGLRGVRIGDPIGAVPDGSAWHLFAPPTLATVVVPRRPADRHALATALAELAEQDPLIGLRQDDRQGELSVSLYGEVQKEVIETTLAEQYGVAVAFRETSTIHIERPAGPGRAEATLGKDGNPYLATIVLEVEPAPVGSGVTFELTAPIDGVPIHVFRTEEFFRDALAATVHRTLAEGPHGWQVTDIRVRAPRTGFVSPGTTAADFRKLLPSVLMAALRSAGTVVCEPIHRFRLDGPAVALGAVLGALGRFGAVPDVPEVRGDRFLAGGLIPVARLRELEQAVPVLTHGEGLLESEFDCYRPTEGYSRPAWSRR</sequence>
<dbReference type="PANTHER" id="PTHR43261:SF1">
    <property type="entry name" value="RIBOSOME-RELEASING FACTOR 2, MITOCHONDRIAL"/>
    <property type="match status" value="1"/>
</dbReference>
<dbReference type="InterPro" id="IPR027417">
    <property type="entry name" value="P-loop_NTPase"/>
</dbReference>
<evidence type="ECO:0000256" key="2">
    <source>
        <dbReference type="ARBA" id="ARBA00022917"/>
    </source>
</evidence>
<dbReference type="Gene3D" id="3.40.50.300">
    <property type="entry name" value="P-loop containing nucleotide triphosphate hydrolases"/>
    <property type="match status" value="1"/>
</dbReference>
<dbReference type="InterPro" id="IPR035647">
    <property type="entry name" value="EFG_III/V"/>
</dbReference>
<dbReference type="GO" id="GO:0006412">
    <property type="term" value="P:translation"/>
    <property type="evidence" value="ECO:0007669"/>
    <property type="project" value="UniProtKB-KW"/>
</dbReference>
<evidence type="ECO:0000313" key="6">
    <source>
        <dbReference type="Proteomes" id="UP000636960"/>
    </source>
</evidence>
<dbReference type="PRINTS" id="PR01037">
    <property type="entry name" value="TCRTETOQM"/>
</dbReference>
<dbReference type="InterPro" id="IPR009000">
    <property type="entry name" value="Transl_B-barrel_sf"/>
</dbReference>
<dbReference type="InterPro" id="IPR041095">
    <property type="entry name" value="EFG_II"/>
</dbReference>
<dbReference type="Pfam" id="PF14492">
    <property type="entry name" value="EFG_III"/>
    <property type="match status" value="1"/>
</dbReference>
<evidence type="ECO:0000313" key="5">
    <source>
        <dbReference type="EMBL" id="GIE99713.1"/>
    </source>
</evidence>
<dbReference type="InterPro" id="IPR031157">
    <property type="entry name" value="G_TR_CS"/>
</dbReference>
<dbReference type="InterPro" id="IPR005517">
    <property type="entry name" value="Transl_elong_EFG/EF2_IV"/>
</dbReference>
<dbReference type="NCBIfam" id="TIGR00231">
    <property type="entry name" value="small_GTP"/>
    <property type="match status" value="1"/>
</dbReference>
<name>A0A919MY43_9ACTN</name>
<dbReference type="PANTHER" id="PTHR43261">
    <property type="entry name" value="TRANSLATION ELONGATION FACTOR G-RELATED"/>
    <property type="match status" value="1"/>
</dbReference>
<dbReference type="GO" id="GO:0005525">
    <property type="term" value="F:GTP binding"/>
    <property type="evidence" value="ECO:0007669"/>
    <property type="project" value="UniProtKB-KW"/>
</dbReference>
<dbReference type="PROSITE" id="PS00301">
    <property type="entry name" value="G_TR_1"/>
    <property type="match status" value="1"/>
</dbReference>
<dbReference type="Gene3D" id="2.40.30.10">
    <property type="entry name" value="Translation factors"/>
    <property type="match status" value="1"/>
</dbReference>
<evidence type="ECO:0000256" key="3">
    <source>
        <dbReference type="ARBA" id="ARBA00023134"/>
    </source>
</evidence>
<keyword evidence="2" id="KW-0648">Protein biosynthesis</keyword>
<dbReference type="SUPFAM" id="SSF52540">
    <property type="entry name" value="P-loop containing nucleoside triphosphate hydrolases"/>
    <property type="match status" value="1"/>
</dbReference>
<feature type="domain" description="Tr-type G" evidence="4">
    <location>
        <begin position="1"/>
        <end position="253"/>
    </location>
</feature>
<dbReference type="Pfam" id="PF00679">
    <property type="entry name" value="EFG_C"/>
    <property type="match status" value="1"/>
</dbReference>
<dbReference type="RefSeq" id="WP_203786691.1">
    <property type="nucleotide sequence ID" value="NZ_BOMV01000076.1"/>
</dbReference>
<comment type="caution">
    <text evidence="5">The sequence shown here is derived from an EMBL/GenBank/DDBJ whole genome shotgun (WGS) entry which is preliminary data.</text>
</comment>
<dbReference type="Pfam" id="PF00009">
    <property type="entry name" value="GTP_EFTU"/>
    <property type="match status" value="1"/>
</dbReference>
<dbReference type="InterPro" id="IPR005225">
    <property type="entry name" value="Small_GTP-bd"/>
</dbReference>
<evidence type="ECO:0000256" key="1">
    <source>
        <dbReference type="ARBA" id="ARBA00022741"/>
    </source>
</evidence>
<dbReference type="Proteomes" id="UP000636960">
    <property type="component" value="Unassembled WGS sequence"/>
</dbReference>
<dbReference type="EMBL" id="BOMV01000076">
    <property type="protein sequence ID" value="GIE99713.1"/>
    <property type="molecule type" value="Genomic_DNA"/>
</dbReference>
<dbReference type="Gene3D" id="3.30.230.10">
    <property type="match status" value="1"/>
</dbReference>
<organism evidence="5 6">
    <name type="scientific">Paractinoplanes rishiriensis</name>
    <dbReference type="NCBI Taxonomy" id="1050105"/>
    <lineage>
        <taxon>Bacteria</taxon>
        <taxon>Bacillati</taxon>
        <taxon>Actinomycetota</taxon>
        <taxon>Actinomycetes</taxon>
        <taxon>Micromonosporales</taxon>
        <taxon>Micromonosporaceae</taxon>
        <taxon>Paractinoplanes</taxon>
    </lineage>
</organism>
<dbReference type="PROSITE" id="PS51722">
    <property type="entry name" value="G_TR_2"/>
    <property type="match status" value="1"/>
</dbReference>
<dbReference type="InterPro" id="IPR000795">
    <property type="entry name" value="T_Tr_GTP-bd_dom"/>
</dbReference>
<dbReference type="CDD" id="cd04168">
    <property type="entry name" value="TetM_like"/>
    <property type="match status" value="1"/>
</dbReference>
<dbReference type="SUPFAM" id="SSF54980">
    <property type="entry name" value="EF-G C-terminal domain-like"/>
    <property type="match status" value="2"/>
</dbReference>
<keyword evidence="3" id="KW-0342">GTP-binding</keyword>
<keyword evidence="1" id="KW-0547">Nucleotide-binding</keyword>
<proteinExistence type="predicted"/>
<evidence type="ECO:0000259" key="4">
    <source>
        <dbReference type="PROSITE" id="PS51722"/>
    </source>
</evidence>